<dbReference type="OrthoDB" id="5513277at2"/>
<keyword evidence="1" id="KW-0378">Hydrolase</keyword>
<sequence length="161" mass="17261">MLILIGGGLPDTWTDVINHLPAGVKARPVMGELEKLLDREEIRRVDIVAHGPGALVACDFAATQPHRVSRLVLVDPVLPDERALRLLPGFLLGGRKKELIDATSTTLARLNDIAAEVTVLGSSRQAQRVADLLKVPAQPGGADYRVDPVGFIDEVRGPLGL</sequence>
<proteinExistence type="predicted"/>
<dbReference type="Proteomes" id="UP000029914">
    <property type="component" value="Chromosome"/>
</dbReference>
<dbReference type="Gene3D" id="3.40.50.1820">
    <property type="entry name" value="alpha/beta hydrolase"/>
    <property type="match status" value="1"/>
</dbReference>
<dbReference type="RefSeq" id="WP_018022789.1">
    <property type="nucleotide sequence ID" value="NZ_AQUX01000012.1"/>
</dbReference>
<name>A0A097IID8_9CORY</name>
<dbReference type="AlphaFoldDB" id="A0A097IID8"/>
<organism evidence="1 2">
    <name type="scientific">Corynebacterium doosanense CAU 212 = DSM 45436</name>
    <dbReference type="NCBI Taxonomy" id="558173"/>
    <lineage>
        <taxon>Bacteria</taxon>
        <taxon>Bacillati</taxon>
        <taxon>Actinomycetota</taxon>
        <taxon>Actinomycetes</taxon>
        <taxon>Mycobacteriales</taxon>
        <taxon>Corynebacteriaceae</taxon>
        <taxon>Corynebacterium</taxon>
    </lineage>
</organism>
<dbReference type="SUPFAM" id="SSF53474">
    <property type="entry name" value="alpha/beta-Hydrolases"/>
    <property type="match status" value="1"/>
</dbReference>
<dbReference type="GO" id="GO:0016787">
    <property type="term" value="F:hydrolase activity"/>
    <property type="evidence" value="ECO:0007669"/>
    <property type="project" value="UniProtKB-KW"/>
</dbReference>
<dbReference type="EMBL" id="CP006764">
    <property type="protein sequence ID" value="AIT61881.1"/>
    <property type="molecule type" value="Genomic_DNA"/>
</dbReference>
<dbReference type="KEGG" id="cdo:CDOO_11885"/>
<dbReference type="HOGENOM" id="CLU_119425_0_0_11"/>
<evidence type="ECO:0000313" key="1">
    <source>
        <dbReference type="EMBL" id="AIT61881.1"/>
    </source>
</evidence>
<dbReference type="STRING" id="558173.CDOO_11885"/>
<evidence type="ECO:0000313" key="2">
    <source>
        <dbReference type="Proteomes" id="UP000029914"/>
    </source>
</evidence>
<reference evidence="1 2" key="1">
    <citation type="submission" date="2013-09" db="EMBL/GenBank/DDBJ databases">
        <title>Complete genome sequence of Corynebacterium doosanense CAU 212(T) (=DSM 45436(T)), isolated from activated sludge.</title>
        <authorList>
            <person name="Schaffert L."/>
            <person name="Albersmeier A."/>
            <person name="Kalinowski J."/>
            <person name="Ruckert C."/>
        </authorList>
    </citation>
    <scope>NUCLEOTIDE SEQUENCE [LARGE SCALE GENOMIC DNA]</scope>
    <source>
        <strain evidence="1 2">CAU 212</strain>
    </source>
</reference>
<dbReference type="eggNOG" id="COG0596">
    <property type="taxonomic scope" value="Bacteria"/>
</dbReference>
<gene>
    <name evidence="1" type="ORF">CDOO_11885</name>
</gene>
<protein>
    <submittedName>
        <fullName evidence="1">Alpha/beta hydrolase</fullName>
    </submittedName>
</protein>
<dbReference type="InterPro" id="IPR029058">
    <property type="entry name" value="AB_hydrolase_fold"/>
</dbReference>
<keyword evidence="2" id="KW-1185">Reference proteome</keyword>
<accession>A0A097IID8</accession>